<feature type="transmembrane region" description="Helical" evidence="1">
    <location>
        <begin position="244"/>
        <end position="267"/>
    </location>
</feature>
<dbReference type="SUPFAM" id="SSF103473">
    <property type="entry name" value="MFS general substrate transporter"/>
    <property type="match status" value="1"/>
</dbReference>
<gene>
    <name evidence="3" type="ORF">DWY69_06370</name>
    <name evidence="2" type="ORF">DXC51_01870</name>
</gene>
<dbReference type="PANTHER" id="PTHR11328">
    <property type="entry name" value="MAJOR FACILITATOR SUPERFAMILY DOMAIN-CONTAINING PROTEIN"/>
    <property type="match status" value="1"/>
</dbReference>
<feature type="transmembrane region" description="Helical" evidence="1">
    <location>
        <begin position="310"/>
        <end position="328"/>
    </location>
</feature>
<feature type="transmembrane region" description="Helical" evidence="1">
    <location>
        <begin position="422"/>
        <end position="441"/>
    </location>
</feature>
<dbReference type="EMBL" id="QVLU01000004">
    <property type="protein sequence ID" value="RGE73102.1"/>
    <property type="molecule type" value="Genomic_DNA"/>
</dbReference>
<feature type="transmembrane region" description="Helical" evidence="1">
    <location>
        <begin position="93"/>
        <end position="114"/>
    </location>
</feature>
<keyword evidence="1" id="KW-0472">Membrane</keyword>
<dbReference type="Proteomes" id="UP000260812">
    <property type="component" value="Unassembled WGS sequence"/>
</dbReference>
<accession>A0A3E3IDI2</accession>
<dbReference type="EMBL" id="QVLV01000001">
    <property type="protein sequence ID" value="RGE65096.1"/>
    <property type="molecule type" value="Genomic_DNA"/>
</dbReference>
<dbReference type="GO" id="GO:0008643">
    <property type="term" value="P:carbohydrate transport"/>
    <property type="evidence" value="ECO:0007669"/>
    <property type="project" value="InterPro"/>
</dbReference>
<evidence type="ECO:0000313" key="3">
    <source>
        <dbReference type="EMBL" id="RGE73102.1"/>
    </source>
</evidence>
<dbReference type="Pfam" id="PF13347">
    <property type="entry name" value="MFS_2"/>
    <property type="match status" value="1"/>
</dbReference>
<dbReference type="InterPro" id="IPR039672">
    <property type="entry name" value="MFS_2"/>
</dbReference>
<dbReference type="GO" id="GO:0006814">
    <property type="term" value="P:sodium ion transport"/>
    <property type="evidence" value="ECO:0007669"/>
    <property type="project" value="InterPro"/>
</dbReference>
<keyword evidence="1" id="KW-0812">Transmembrane</keyword>
<dbReference type="Gene3D" id="1.20.1250.20">
    <property type="entry name" value="MFS general substrate transporter like domains"/>
    <property type="match status" value="2"/>
</dbReference>
<dbReference type="InterPro" id="IPR001927">
    <property type="entry name" value="Na/Gal_symport"/>
</dbReference>
<sequence>MVGKAAEAKLSGQTEKIGVFEKVAYGGGDLASNLILVLTSTFVTFFYTDALGLNAAIIGSIMMFSRLADGFTDIFMGYVMDRVKTKYGKARHWMLWLAVPIGIACVLVFLVPNTGDLGKYIYVAITYNLVTTFLYTMINIPYGALTSLMSRDQGQRTVINIFRMFMAQCGSLLINAFTLPFVNAMGGSNQQKSWILVSIIYAVAAAALFLLCFAKTKERVRVSSVQKENISFVKGFKLLLKNNYWLIIVGIWVCTALGMSLGMGVGTYYAKWILGNENLAGFITAVSIVPVLVCMPAVAPLSKKYGKRDVALVGSIISLVGQVLMLMNPTSGGWLIACSLIKGVGNAALTGTLFAMVADTIEYGQWKTGTRVEGMLYSSTTFGAKIGAGVGGAVALAIIGAAGYNGLAAVQPETAIAAIKNLYLAAPIPFMLAIPVFYYFYKLDKLYPTVMADLQKRETEGK</sequence>
<evidence type="ECO:0000256" key="1">
    <source>
        <dbReference type="SAM" id="Phobius"/>
    </source>
</evidence>
<name>A0A3E3IDI2_9FIRM</name>
<protein>
    <submittedName>
        <fullName evidence="2">MFS transporter</fullName>
    </submittedName>
</protein>
<evidence type="ECO:0000313" key="2">
    <source>
        <dbReference type="EMBL" id="RGE65096.1"/>
    </source>
</evidence>
<proteinExistence type="predicted"/>
<feature type="transmembrane region" description="Helical" evidence="1">
    <location>
        <begin position="194"/>
        <end position="214"/>
    </location>
</feature>
<dbReference type="Proteomes" id="UP000261166">
    <property type="component" value="Unassembled WGS sequence"/>
</dbReference>
<dbReference type="RefSeq" id="WP_025488228.1">
    <property type="nucleotide sequence ID" value="NZ_CALBAU010000304.1"/>
</dbReference>
<feature type="transmembrane region" description="Helical" evidence="1">
    <location>
        <begin position="120"/>
        <end position="140"/>
    </location>
</feature>
<feature type="transmembrane region" description="Helical" evidence="1">
    <location>
        <begin position="279"/>
        <end position="298"/>
    </location>
</feature>
<dbReference type="OrthoDB" id="9764596at2"/>
<dbReference type="GO" id="GO:0015293">
    <property type="term" value="F:symporter activity"/>
    <property type="evidence" value="ECO:0007669"/>
    <property type="project" value="InterPro"/>
</dbReference>
<keyword evidence="1" id="KW-1133">Transmembrane helix</keyword>
<dbReference type="GO" id="GO:0005886">
    <property type="term" value="C:plasma membrane"/>
    <property type="evidence" value="ECO:0007669"/>
    <property type="project" value="TreeGrafter"/>
</dbReference>
<evidence type="ECO:0000313" key="4">
    <source>
        <dbReference type="Proteomes" id="UP000260812"/>
    </source>
</evidence>
<dbReference type="AlphaFoldDB" id="A0A3E3IDI2"/>
<dbReference type="NCBIfam" id="TIGR00792">
    <property type="entry name" value="gph"/>
    <property type="match status" value="1"/>
</dbReference>
<dbReference type="PANTHER" id="PTHR11328:SF24">
    <property type="entry name" value="MAJOR FACILITATOR SUPERFAMILY (MFS) PROFILE DOMAIN-CONTAINING PROTEIN"/>
    <property type="match status" value="1"/>
</dbReference>
<feature type="transmembrane region" description="Helical" evidence="1">
    <location>
        <begin position="382"/>
        <end position="402"/>
    </location>
</feature>
<comment type="caution">
    <text evidence="2">The sequence shown here is derived from an EMBL/GenBank/DDBJ whole genome shotgun (WGS) entry which is preliminary data.</text>
</comment>
<feature type="transmembrane region" description="Helical" evidence="1">
    <location>
        <begin position="30"/>
        <end position="47"/>
    </location>
</feature>
<reference evidence="2 5" key="1">
    <citation type="submission" date="2018-08" db="EMBL/GenBank/DDBJ databases">
        <title>A genome reference for cultivated species of the human gut microbiota.</title>
        <authorList>
            <person name="Zou Y."/>
            <person name="Xue W."/>
            <person name="Luo G."/>
        </authorList>
    </citation>
    <scope>NUCLEOTIDE SEQUENCE [LARGE SCALE GENOMIC DNA]</scope>
    <source>
        <strain evidence="3 5">AF26-4BH</strain>
        <strain evidence="2">TF05-5AC</strain>
    </source>
</reference>
<dbReference type="GeneID" id="97985660"/>
<evidence type="ECO:0000313" key="5">
    <source>
        <dbReference type="Proteomes" id="UP000261166"/>
    </source>
</evidence>
<dbReference type="CDD" id="cd17332">
    <property type="entry name" value="MFS_MelB_like"/>
    <property type="match status" value="1"/>
</dbReference>
<dbReference type="InterPro" id="IPR036259">
    <property type="entry name" value="MFS_trans_sf"/>
</dbReference>
<keyword evidence="4" id="KW-1185">Reference proteome</keyword>
<feature type="transmembrane region" description="Helical" evidence="1">
    <location>
        <begin position="161"/>
        <end position="182"/>
    </location>
</feature>
<organism evidence="2 4">
    <name type="scientific">Eisenbergiella massiliensis</name>
    <dbReference type="NCBI Taxonomy" id="1720294"/>
    <lineage>
        <taxon>Bacteria</taxon>
        <taxon>Bacillati</taxon>
        <taxon>Bacillota</taxon>
        <taxon>Clostridia</taxon>
        <taxon>Lachnospirales</taxon>
        <taxon>Lachnospiraceae</taxon>
        <taxon>Eisenbergiella</taxon>
    </lineage>
</organism>